<gene>
    <name evidence="6" type="ORF">SCF082_LOCUS43624</name>
</gene>
<dbReference type="InterPro" id="IPR051857">
    <property type="entry name" value="Asn_synthetase_domain"/>
</dbReference>
<dbReference type="PROSITE" id="PS51278">
    <property type="entry name" value="GATASE_TYPE_2"/>
    <property type="match status" value="1"/>
</dbReference>
<dbReference type="PANTHER" id="PTHR45937">
    <property type="entry name" value="ASPARAGINE SYNTHETASE DOMAIN-CONTAINING PROTEIN 1"/>
    <property type="match status" value="1"/>
</dbReference>
<keyword evidence="1" id="KW-0028">Amino-acid biosynthesis</keyword>
<dbReference type="EMBL" id="CAXAMM010040353">
    <property type="protein sequence ID" value="CAK9092713.1"/>
    <property type="molecule type" value="Genomic_DNA"/>
</dbReference>
<sequence length="681" mass="73784">MCGIAAVLAGSGGADGGVASAWMWPDDASKEETAERCHAGKDVDLEDLRAGLQRRGPDAVHVRHVEASGGQPSVTLVGAVLHMRGDKTVEQPAKLGSRGESWLLFNGEIFRSDGKELVRDGSDTAFLQDRLGPLCDSTVVSAAAAAKIRTELQTLEGPWAVVIWHGPSQSLLVAKDPLGRRSLLWRRSGQGQLAIASIVPKDASTDWHEVPPGGVTVLQARGRCFRLERTHEDCIPPPHKELVDGKVALLESARMLTSALSDAVRVRVQSHLEPGVGVLFSGGLDCTVLAALAHLNLEPGCPIDLINVCFDEAHGHRSPDRLTAIASFQELVRVFPERKWNLVCVNRSADDIAANEQAILRLIAPKHSQMDFNIGASLWFASEATGVLWKGPDCEADGPAQDDEGPSKEDALASLLGQKPQSPATKEAQQHPKASTGVCALQLEGSRCGGVAKAKCILGACAMCCKRQRLGQETQARVVCRVHKSKAEKREVKKARISEKSQIRQQAQQREDRKERGQGAKPGAYNSPARILLSGIGADEQLGGYGRHRVAFRTNGWEGLRKELATDVARLWERNLGRDDRCISDRAREVRQPFLDARVMAAVRSMPLEHIADPTLGQGVGDKRLLRLVCLQLGMVRASQLEKRAIQFGSRIVHATRSWAAGSNRSLSGADDYCARAKQKS</sequence>
<dbReference type="Gene3D" id="3.60.20.10">
    <property type="entry name" value="Glutamine Phosphoribosylpyrophosphate, subunit 1, domain 1"/>
    <property type="match status" value="1"/>
</dbReference>
<dbReference type="CDD" id="cd01991">
    <property type="entry name" value="Asn_synthase_B_C"/>
    <property type="match status" value="1"/>
</dbReference>
<dbReference type="Pfam" id="PF13537">
    <property type="entry name" value="GATase_7"/>
    <property type="match status" value="1"/>
</dbReference>
<keyword evidence="2" id="KW-0061">Asparagine biosynthesis</keyword>
<evidence type="ECO:0000256" key="2">
    <source>
        <dbReference type="ARBA" id="ARBA00022888"/>
    </source>
</evidence>
<feature type="domain" description="Glutamine amidotransferase type-2" evidence="5">
    <location>
        <begin position="2"/>
        <end position="221"/>
    </location>
</feature>
<evidence type="ECO:0000259" key="5">
    <source>
        <dbReference type="PROSITE" id="PS51278"/>
    </source>
</evidence>
<evidence type="ECO:0000313" key="7">
    <source>
        <dbReference type="Proteomes" id="UP001642464"/>
    </source>
</evidence>
<reference evidence="6 7" key="1">
    <citation type="submission" date="2024-02" db="EMBL/GenBank/DDBJ databases">
        <authorList>
            <person name="Chen Y."/>
            <person name="Shah S."/>
            <person name="Dougan E. K."/>
            <person name="Thang M."/>
            <person name="Chan C."/>
        </authorList>
    </citation>
    <scope>NUCLEOTIDE SEQUENCE [LARGE SCALE GENOMIC DNA]</scope>
</reference>
<dbReference type="Proteomes" id="UP001642464">
    <property type="component" value="Unassembled WGS sequence"/>
</dbReference>
<dbReference type="InterPro" id="IPR014729">
    <property type="entry name" value="Rossmann-like_a/b/a_fold"/>
</dbReference>
<name>A0ABP0QXC2_9DINO</name>
<keyword evidence="7" id="KW-1185">Reference proteome</keyword>
<feature type="compositionally biased region" description="Basic and acidic residues" evidence="4">
    <location>
        <begin position="509"/>
        <end position="518"/>
    </location>
</feature>
<dbReference type="SUPFAM" id="SSF52402">
    <property type="entry name" value="Adenine nucleotide alpha hydrolases-like"/>
    <property type="match status" value="2"/>
</dbReference>
<dbReference type="InterPro" id="IPR001962">
    <property type="entry name" value="Asn_synthase"/>
</dbReference>
<dbReference type="Gene3D" id="3.40.50.620">
    <property type="entry name" value="HUPs"/>
    <property type="match status" value="2"/>
</dbReference>
<feature type="region of interest" description="Disordered" evidence="4">
    <location>
        <begin position="490"/>
        <end position="525"/>
    </location>
</feature>
<accession>A0ABP0QXC2</accession>
<evidence type="ECO:0000256" key="1">
    <source>
        <dbReference type="ARBA" id="ARBA00022605"/>
    </source>
</evidence>
<dbReference type="PANTHER" id="PTHR45937:SF1">
    <property type="entry name" value="ASPARAGINE SYNTHETASE DOMAIN-CONTAINING PROTEIN 1"/>
    <property type="match status" value="1"/>
</dbReference>
<evidence type="ECO:0000256" key="4">
    <source>
        <dbReference type="SAM" id="MobiDB-lite"/>
    </source>
</evidence>
<keyword evidence="3" id="KW-0315">Glutamine amidotransferase</keyword>
<dbReference type="Pfam" id="PF00733">
    <property type="entry name" value="Asn_synthase"/>
    <property type="match status" value="2"/>
</dbReference>
<dbReference type="InterPro" id="IPR017932">
    <property type="entry name" value="GATase_2_dom"/>
</dbReference>
<proteinExistence type="predicted"/>
<protein>
    <submittedName>
        <fullName evidence="6">Asparagine synthetase domain-containing protein 1</fullName>
    </submittedName>
</protein>
<evidence type="ECO:0000256" key="3">
    <source>
        <dbReference type="ARBA" id="ARBA00022962"/>
    </source>
</evidence>
<organism evidence="6 7">
    <name type="scientific">Durusdinium trenchii</name>
    <dbReference type="NCBI Taxonomy" id="1381693"/>
    <lineage>
        <taxon>Eukaryota</taxon>
        <taxon>Sar</taxon>
        <taxon>Alveolata</taxon>
        <taxon>Dinophyceae</taxon>
        <taxon>Suessiales</taxon>
        <taxon>Symbiodiniaceae</taxon>
        <taxon>Durusdinium</taxon>
    </lineage>
</organism>
<dbReference type="InterPro" id="IPR029055">
    <property type="entry name" value="Ntn_hydrolases_N"/>
</dbReference>
<evidence type="ECO:0000313" key="6">
    <source>
        <dbReference type="EMBL" id="CAK9092713.1"/>
    </source>
</evidence>
<comment type="caution">
    <text evidence="6">The sequence shown here is derived from an EMBL/GenBank/DDBJ whole genome shotgun (WGS) entry which is preliminary data.</text>
</comment>
<feature type="compositionally biased region" description="Basic and acidic residues" evidence="4">
    <location>
        <begin position="490"/>
        <end position="502"/>
    </location>
</feature>
<dbReference type="SUPFAM" id="SSF56235">
    <property type="entry name" value="N-terminal nucleophile aminohydrolases (Ntn hydrolases)"/>
    <property type="match status" value="1"/>
</dbReference>